<accession>A0A820JTS7</accession>
<sequence length="627" mass="73202">MALTKRTRFILVQSTSNANVTDDNMEPYHVSIFRRAASMPPLPKLTSSKRIQSHEREQQQSTAISKHQRREKKDETVTNKFYKLNIHTMKKKSARISMRLSSAFGLSAHTIDEQFNFHEQRFRNIEKFSKLFLRNTYTCIEALRESLITQVDIAEDFEELLMDKVPDLPQQFLRSKRLLLENSFTDFCNHIELYVIQSINSLTKLFIKPTNLISKRHKKLLDYDSAQSAYEKVKDQQLRQVRHALDSSKQSYEILNNRLIEELPVLYEYSCQILSICLKEYIRAYLCLMQQMRINTQSILNQVLLSGNVQQLNWQEILERFNEKNNTTSEELFQLTITAKNFSERIKNLSKTQLTSIKNNFYNYDKDTYLQTDEVRNLLKHNFPEQNLFIVIQNYTGSSSINQSIKSREKIIVRNGDIVVVISQHERNPTNSNWLVDNGMTRGYLPHSILLPLSSNNHSDVASSTLPTPITRDLPVYSQVPQSISRVNSRLSYHKIPNTLTRANTAPDLCLINSSHDFRVENERIYVNQQICQPLKDEVDEPHQYASIDFDESSTPVSNEEERIYTALYDFDSTIDCVLSLRVGEQLKILKCSDDDKNEEWWYVEKLNDSKQRGYVPANYIQSVEQI</sequence>
<evidence type="ECO:0000313" key="8">
    <source>
        <dbReference type="EMBL" id="CAF4330369.1"/>
    </source>
</evidence>
<dbReference type="InterPro" id="IPR001452">
    <property type="entry name" value="SH3_domain"/>
</dbReference>
<name>A0A820JTS7_9BILA</name>
<protein>
    <recommendedName>
        <fullName evidence="10">SH3 domain-containing protein</fullName>
    </recommendedName>
</protein>
<dbReference type="GO" id="GO:0005085">
    <property type="term" value="F:guanyl-nucleotide exchange factor activity"/>
    <property type="evidence" value="ECO:0007669"/>
    <property type="project" value="UniProtKB-KW"/>
</dbReference>
<dbReference type="AlphaFoldDB" id="A0A820JTS7"/>
<dbReference type="Gene3D" id="2.30.30.40">
    <property type="entry name" value="SH3 Domains"/>
    <property type="match status" value="2"/>
</dbReference>
<dbReference type="Pfam" id="PF03114">
    <property type="entry name" value="BAR"/>
    <property type="match status" value="1"/>
</dbReference>
<dbReference type="PANTHER" id="PTHR22834:SF20">
    <property type="entry name" value="SH3 DOMAIN-CONTAINING PROTEIN"/>
    <property type="match status" value="1"/>
</dbReference>
<evidence type="ECO:0000256" key="1">
    <source>
        <dbReference type="ARBA" id="ARBA00022443"/>
    </source>
</evidence>
<keyword evidence="1 3" id="KW-0728">SH3 domain</keyword>
<feature type="domain" description="BAR" evidence="6">
    <location>
        <begin position="100"/>
        <end position="316"/>
    </location>
</feature>
<dbReference type="SUPFAM" id="SSF103657">
    <property type="entry name" value="BAR/IMD domain-like"/>
    <property type="match status" value="1"/>
</dbReference>
<organism evidence="8 9">
    <name type="scientific">Rotaria socialis</name>
    <dbReference type="NCBI Taxonomy" id="392032"/>
    <lineage>
        <taxon>Eukaryota</taxon>
        <taxon>Metazoa</taxon>
        <taxon>Spiralia</taxon>
        <taxon>Gnathifera</taxon>
        <taxon>Rotifera</taxon>
        <taxon>Eurotatoria</taxon>
        <taxon>Bdelloidea</taxon>
        <taxon>Philodinida</taxon>
        <taxon>Philodinidae</taxon>
        <taxon>Rotaria</taxon>
    </lineage>
</organism>
<dbReference type="SUPFAM" id="SSF50044">
    <property type="entry name" value="SH3-domain"/>
    <property type="match status" value="2"/>
</dbReference>
<evidence type="ECO:0000259" key="6">
    <source>
        <dbReference type="PROSITE" id="PS51021"/>
    </source>
</evidence>
<dbReference type="InterPro" id="IPR036028">
    <property type="entry name" value="SH3-like_dom_sf"/>
</dbReference>
<dbReference type="EMBL" id="CAJNYU010002247">
    <property type="protein sequence ID" value="CAF3522473.1"/>
    <property type="molecule type" value="Genomic_DNA"/>
</dbReference>
<evidence type="ECO:0000256" key="3">
    <source>
        <dbReference type="PROSITE-ProRule" id="PRU00192"/>
    </source>
</evidence>
<proteinExistence type="predicted"/>
<dbReference type="Pfam" id="PF07653">
    <property type="entry name" value="SH3_2"/>
    <property type="match status" value="1"/>
</dbReference>
<evidence type="ECO:0000256" key="4">
    <source>
        <dbReference type="SAM" id="MobiDB-lite"/>
    </source>
</evidence>
<dbReference type="PANTHER" id="PTHR22834">
    <property type="entry name" value="NUCLEAR FUSION PROTEIN FUS2"/>
    <property type="match status" value="1"/>
</dbReference>
<keyword evidence="2" id="KW-0344">Guanine-nucleotide releasing factor</keyword>
<dbReference type="PROSITE" id="PS51021">
    <property type="entry name" value="BAR"/>
    <property type="match status" value="1"/>
</dbReference>
<dbReference type="Proteomes" id="UP000663869">
    <property type="component" value="Unassembled WGS sequence"/>
</dbReference>
<feature type="domain" description="SH3" evidence="5">
    <location>
        <begin position="560"/>
        <end position="626"/>
    </location>
</feature>
<dbReference type="GO" id="GO:0005737">
    <property type="term" value="C:cytoplasm"/>
    <property type="evidence" value="ECO:0007669"/>
    <property type="project" value="InterPro"/>
</dbReference>
<feature type="region of interest" description="Disordered" evidence="4">
    <location>
        <begin position="41"/>
        <end position="74"/>
    </location>
</feature>
<gene>
    <name evidence="7" type="ORF">FME351_LOCUS18028</name>
    <name evidence="8" type="ORF">TSG867_LOCUS8171</name>
</gene>
<evidence type="ECO:0000259" key="5">
    <source>
        <dbReference type="PROSITE" id="PS50002"/>
    </source>
</evidence>
<dbReference type="InterPro" id="IPR004148">
    <property type="entry name" value="BAR_dom"/>
</dbReference>
<dbReference type="InterPro" id="IPR051492">
    <property type="entry name" value="Dynamin-Rho_GEF"/>
</dbReference>
<dbReference type="SMART" id="SM00721">
    <property type="entry name" value="BAR"/>
    <property type="match status" value="1"/>
</dbReference>
<evidence type="ECO:0000256" key="2">
    <source>
        <dbReference type="ARBA" id="ARBA00022658"/>
    </source>
</evidence>
<dbReference type="SMART" id="SM00326">
    <property type="entry name" value="SH3"/>
    <property type="match status" value="2"/>
</dbReference>
<reference evidence="8" key="1">
    <citation type="submission" date="2021-02" db="EMBL/GenBank/DDBJ databases">
        <authorList>
            <person name="Nowell W R."/>
        </authorList>
    </citation>
    <scope>NUCLEOTIDE SEQUENCE</scope>
</reference>
<dbReference type="Pfam" id="PF00018">
    <property type="entry name" value="SH3_1"/>
    <property type="match status" value="1"/>
</dbReference>
<evidence type="ECO:0000313" key="9">
    <source>
        <dbReference type="Proteomes" id="UP000663862"/>
    </source>
</evidence>
<evidence type="ECO:0008006" key="10">
    <source>
        <dbReference type="Google" id="ProtNLM"/>
    </source>
</evidence>
<dbReference type="EMBL" id="CAJOBQ010000333">
    <property type="protein sequence ID" value="CAF4330369.1"/>
    <property type="molecule type" value="Genomic_DNA"/>
</dbReference>
<dbReference type="Proteomes" id="UP000663862">
    <property type="component" value="Unassembled WGS sequence"/>
</dbReference>
<evidence type="ECO:0000313" key="7">
    <source>
        <dbReference type="EMBL" id="CAF3522473.1"/>
    </source>
</evidence>
<comment type="caution">
    <text evidence="8">The sequence shown here is derived from an EMBL/GenBank/DDBJ whole genome shotgun (WGS) entry which is preliminary data.</text>
</comment>
<dbReference type="PROSITE" id="PS50002">
    <property type="entry name" value="SH3"/>
    <property type="match status" value="1"/>
</dbReference>
<dbReference type="InterPro" id="IPR027267">
    <property type="entry name" value="AH/BAR_dom_sf"/>
</dbReference>
<dbReference type="Gene3D" id="1.20.1270.60">
    <property type="entry name" value="Arfaptin homology (AH) domain/BAR domain"/>
    <property type="match status" value="1"/>
</dbReference>